<feature type="compositionally biased region" description="Basic and acidic residues" evidence="1">
    <location>
        <begin position="270"/>
        <end position="289"/>
    </location>
</feature>
<organism evidence="3 4">
    <name type="scientific">Nocardioides aquaticus</name>
    <dbReference type="NCBI Taxonomy" id="160826"/>
    <lineage>
        <taxon>Bacteria</taxon>
        <taxon>Bacillati</taxon>
        <taxon>Actinomycetota</taxon>
        <taxon>Actinomycetes</taxon>
        <taxon>Propionibacteriales</taxon>
        <taxon>Nocardioidaceae</taxon>
        <taxon>Nocardioides</taxon>
    </lineage>
</organism>
<evidence type="ECO:0000259" key="2">
    <source>
        <dbReference type="Pfam" id="PF03372"/>
    </source>
</evidence>
<dbReference type="Proteomes" id="UP000679307">
    <property type="component" value="Chromosome"/>
</dbReference>
<dbReference type="InterPro" id="IPR036691">
    <property type="entry name" value="Endo/exonu/phosph_ase_sf"/>
</dbReference>
<gene>
    <name evidence="3" type="ORF">ENKNEFLB_00715</name>
</gene>
<evidence type="ECO:0000256" key="1">
    <source>
        <dbReference type="SAM" id="MobiDB-lite"/>
    </source>
</evidence>
<dbReference type="Pfam" id="PF03372">
    <property type="entry name" value="Exo_endo_phos"/>
    <property type="match status" value="1"/>
</dbReference>
<protein>
    <recommendedName>
        <fullName evidence="2">Endonuclease/exonuclease/phosphatase domain-containing protein</fullName>
    </recommendedName>
</protein>
<dbReference type="RefSeq" id="WP_214057932.1">
    <property type="nucleotide sequence ID" value="NZ_CP075371.1"/>
</dbReference>
<feature type="compositionally biased region" description="Gly residues" evidence="1">
    <location>
        <begin position="239"/>
        <end position="249"/>
    </location>
</feature>
<reference evidence="3 4" key="1">
    <citation type="submission" date="2021-05" db="EMBL/GenBank/DDBJ databases">
        <title>Complete genome of Nocardioides aquaticus KCTC 9944T isolated from meromictic and hypersaline Ekho Lake, Antarctica.</title>
        <authorList>
            <person name="Hwang K."/>
            <person name="Kim K.M."/>
            <person name="Choe H."/>
        </authorList>
    </citation>
    <scope>NUCLEOTIDE SEQUENCE [LARGE SCALE GENOMIC DNA]</scope>
    <source>
        <strain evidence="3 4">KCTC 9944</strain>
    </source>
</reference>
<evidence type="ECO:0000313" key="4">
    <source>
        <dbReference type="Proteomes" id="UP000679307"/>
    </source>
</evidence>
<name>A0ABX8EGV2_9ACTN</name>
<dbReference type="EMBL" id="CP075371">
    <property type="protein sequence ID" value="QVT78338.1"/>
    <property type="molecule type" value="Genomic_DNA"/>
</dbReference>
<accession>A0ABX8EGV2</accession>
<dbReference type="PANTHER" id="PTHR14859">
    <property type="entry name" value="CALCOFLUOR WHITE HYPERSENSITIVE PROTEIN PRECURSOR"/>
    <property type="match status" value="1"/>
</dbReference>
<keyword evidence="4" id="KW-1185">Reference proteome</keyword>
<dbReference type="InterPro" id="IPR005135">
    <property type="entry name" value="Endo/exonuclease/phosphatase"/>
</dbReference>
<proteinExistence type="predicted"/>
<feature type="region of interest" description="Disordered" evidence="1">
    <location>
        <begin position="239"/>
        <end position="289"/>
    </location>
</feature>
<feature type="domain" description="Endonuclease/exonuclease/phosphatase" evidence="2">
    <location>
        <begin position="9"/>
        <end position="272"/>
    </location>
</feature>
<dbReference type="InterPro" id="IPR051916">
    <property type="entry name" value="GPI-anchor_lipid_remodeler"/>
</dbReference>
<dbReference type="Gene3D" id="3.60.10.10">
    <property type="entry name" value="Endonuclease/exonuclease/phosphatase"/>
    <property type="match status" value="1"/>
</dbReference>
<sequence>MDGELLRVATANAASGRGAGGRPDLDGWARDAARLGVDVLGVQEVDHLLPRAGGVDQTAVVAAACAGDGPPWTSRFAAAVLGTPGPARAFRTATGAPHEAGEPAYGVALLSRHPVTAWSELRMRPSRAALPLPDPAGGLQWAPDEQRVALAGVVAAPGGPVTVVVTHLSFAPHRAAGQLRELRRWARDLPRPLLLLGDLNLPGGVPAALTGWTPLARAATFPAAAPRVQLDHVLLDAGGTGAGGTGATGEHGPTGEQGDHPGRTHVLGGSDHRALTATLRRDDARGQPR</sequence>
<dbReference type="SUPFAM" id="SSF56219">
    <property type="entry name" value="DNase I-like"/>
    <property type="match status" value="1"/>
</dbReference>
<dbReference type="PANTHER" id="PTHR14859:SF1">
    <property type="entry name" value="PGAP2-INTERACTING PROTEIN"/>
    <property type="match status" value="1"/>
</dbReference>
<evidence type="ECO:0000313" key="3">
    <source>
        <dbReference type="EMBL" id="QVT78338.1"/>
    </source>
</evidence>